<reference evidence="2" key="1">
    <citation type="journal article" date="2021" name="Syst. Appl. Microbiol.">
        <title>Roseomonas hellenica sp. nov., isolated from roots of wild-growing Alkanna tinctoria.</title>
        <authorList>
            <person name="Rat A."/>
            <person name="Naranjo H.D."/>
            <person name="Lebbe L."/>
            <person name="Cnockaert M."/>
            <person name="Krigas N."/>
            <person name="Grigoriadou K."/>
            <person name="Maloupa E."/>
            <person name="Willems A."/>
        </authorList>
    </citation>
    <scope>NUCLEOTIDE SEQUENCE [LARGE SCALE GENOMIC DNA]</scope>
    <source>
        <strain evidence="2">LMG 31523</strain>
    </source>
</reference>
<gene>
    <name evidence="1" type="ORF">GXW71_30625</name>
</gene>
<dbReference type="EMBL" id="JAAGBB010000067">
    <property type="protein sequence ID" value="MBR0668744.1"/>
    <property type="molecule type" value="Genomic_DNA"/>
</dbReference>
<evidence type="ECO:0000313" key="1">
    <source>
        <dbReference type="EMBL" id="MBR0668744.1"/>
    </source>
</evidence>
<name>A0ABS5F848_9PROT</name>
<proteinExistence type="predicted"/>
<organism evidence="1 2">
    <name type="scientific">Plastoroseomonas hellenica</name>
    <dbReference type="NCBI Taxonomy" id="2687306"/>
    <lineage>
        <taxon>Bacteria</taxon>
        <taxon>Pseudomonadati</taxon>
        <taxon>Pseudomonadota</taxon>
        <taxon>Alphaproteobacteria</taxon>
        <taxon>Acetobacterales</taxon>
        <taxon>Acetobacteraceae</taxon>
        <taxon>Plastoroseomonas</taxon>
    </lineage>
</organism>
<sequence>MPDWLRAMMTGLGLAGAVLAIQWALGLGGFQDAEVIRDPPPMPVVMAG</sequence>
<accession>A0ABS5F848</accession>
<evidence type="ECO:0000313" key="2">
    <source>
        <dbReference type="Proteomes" id="UP001196870"/>
    </source>
</evidence>
<dbReference type="Proteomes" id="UP001196870">
    <property type="component" value="Unassembled WGS sequence"/>
</dbReference>
<comment type="caution">
    <text evidence="1">The sequence shown here is derived from an EMBL/GenBank/DDBJ whole genome shotgun (WGS) entry which is preliminary data.</text>
</comment>
<dbReference type="RefSeq" id="WP_211856697.1">
    <property type="nucleotide sequence ID" value="NZ_JAAGBB010000067.1"/>
</dbReference>
<keyword evidence="2" id="KW-1185">Reference proteome</keyword>
<protein>
    <submittedName>
        <fullName evidence="1">Uncharacterized protein</fullName>
    </submittedName>
</protein>